<sequence>MFSIMVRFDLPDEAAAAAFDALAAEVVPSIREREPGTLLYLIHQVDGAPLSRAFYEIYRDRAAHAAHEARPEVAAFLTAVARLVTATRVEYLIPDGPSEAAWTRH</sequence>
<protein>
    <submittedName>
        <fullName evidence="2">Antibiotic biosynthesis monooxygenase</fullName>
    </submittedName>
</protein>
<accession>A0A4Q5N0F3</accession>
<feature type="domain" description="ABM" evidence="1">
    <location>
        <begin position="2"/>
        <end position="93"/>
    </location>
</feature>
<dbReference type="Proteomes" id="UP000293764">
    <property type="component" value="Unassembled WGS sequence"/>
</dbReference>
<dbReference type="OrthoDB" id="3695636at2"/>
<evidence type="ECO:0000313" key="3">
    <source>
        <dbReference type="Proteomes" id="UP000293764"/>
    </source>
</evidence>
<name>A0A4Q5N0F3_9MICO</name>
<dbReference type="EMBL" id="SDWW01000046">
    <property type="protein sequence ID" value="RYV49967.1"/>
    <property type="molecule type" value="Genomic_DNA"/>
</dbReference>
<dbReference type="RefSeq" id="WP_130103728.1">
    <property type="nucleotide sequence ID" value="NZ_SDWW01000046.1"/>
</dbReference>
<proteinExistence type="predicted"/>
<dbReference type="SUPFAM" id="SSF54909">
    <property type="entry name" value="Dimeric alpha+beta barrel"/>
    <property type="match status" value="1"/>
</dbReference>
<reference evidence="2 3" key="1">
    <citation type="submission" date="2019-01" db="EMBL/GenBank/DDBJ databases">
        <title>Novel species of Cellulomonas.</title>
        <authorList>
            <person name="Liu Q."/>
            <person name="Xin Y.-H."/>
        </authorList>
    </citation>
    <scope>NUCLEOTIDE SEQUENCE [LARGE SCALE GENOMIC DNA]</scope>
    <source>
        <strain evidence="2 3">HLT2-17</strain>
    </source>
</reference>
<keyword evidence="3" id="KW-1185">Reference proteome</keyword>
<dbReference type="InterPro" id="IPR007138">
    <property type="entry name" value="ABM_dom"/>
</dbReference>
<evidence type="ECO:0000313" key="2">
    <source>
        <dbReference type="EMBL" id="RYV49967.1"/>
    </source>
</evidence>
<dbReference type="InterPro" id="IPR011008">
    <property type="entry name" value="Dimeric_a/b-barrel"/>
</dbReference>
<keyword evidence="2" id="KW-0503">Monooxygenase</keyword>
<dbReference type="Gene3D" id="3.30.70.100">
    <property type="match status" value="1"/>
</dbReference>
<dbReference type="PROSITE" id="PS51725">
    <property type="entry name" value="ABM"/>
    <property type="match status" value="1"/>
</dbReference>
<dbReference type="Pfam" id="PF03992">
    <property type="entry name" value="ABM"/>
    <property type="match status" value="1"/>
</dbReference>
<gene>
    <name evidence="2" type="ORF">EUA98_16165</name>
</gene>
<comment type="caution">
    <text evidence="2">The sequence shown here is derived from an EMBL/GenBank/DDBJ whole genome shotgun (WGS) entry which is preliminary data.</text>
</comment>
<evidence type="ECO:0000259" key="1">
    <source>
        <dbReference type="PROSITE" id="PS51725"/>
    </source>
</evidence>
<dbReference type="AlphaFoldDB" id="A0A4Q5N0F3"/>
<organism evidence="2 3">
    <name type="scientific">Pengzhenrongella frigida</name>
    <dbReference type="NCBI Taxonomy" id="1259133"/>
    <lineage>
        <taxon>Bacteria</taxon>
        <taxon>Bacillati</taxon>
        <taxon>Actinomycetota</taxon>
        <taxon>Actinomycetes</taxon>
        <taxon>Micrococcales</taxon>
        <taxon>Pengzhenrongella</taxon>
    </lineage>
</organism>
<keyword evidence="2" id="KW-0560">Oxidoreductase</keyword>
<dbReference type="GO" id="GO:0004497">
    <property type="term" value="F:monooxygenase activity"/>
    <property type="evidence" value="ECO:0007669"/>
    <property type="project" value="UniProtKB-KW"/>
</dbReference>